<keyword evidence="3" id="KW-0206">Cytoskeleton</keyword>
<dbReference type="OrthoDB" id="567787at2759"/>
<keyword evidence="7" id="KW-1185">Reference proteome</keyword>
<protein>
    <recommendedName>
        <fullName evidence="6">Cilia- and flagella-associated protein 91</fullName>
    </recommendedName>
</protein>
<evidence type="ECO:0000313" key="7">
    <source>
        <dbReference type="Proteomes" id="UP001732720"/>
    </source>
</evidence>
<dbReference type="CTD" id="89876"/>
<comment type="similarity">
    <text evidence="5">Belongs to the CFAP91 family.</text>
</comment>
<dbReference type="InterPro" id="IPR032840">
    <property type="entry name" value="CFAP91_dom"/>
</dbReference>
<keyword evidence="2" id="KW-0963">Cytoplasm</keyword>
<dbReference type="GeneID" id="109694531"/>
<evidence type="ECO:0000256" key="4">
    <source>
        <dbReference type="ARBA" id="ARBA00023273"/>
    </source>
</evidence>
<gene>
    <name evidence="8" type="primary">Maats1</name>
</gene>
<dbReference type="Proteomes" id="UP001732720">
    <property type="component" value="Chromosome 5"/>
</dbReference>
<evidence type="ECO:0000256" key="3">
    <source>
        <dbReference type="ARBA" id="ARBA00023212"/>
    </source>
</evidence>
<dbReference type="InterPro" id="IPR026720">
    <property type="entry name" value="CFAP91"/>
</dbReference>
<dbReference type="GO" id="GO:0005930">
    <property type="term" value="C:axoneme"/>
    <property type="evidence" value="ECO:0007669"/>
    <property type="project" value="UniProtKB-SubCell"/>
</dbReference>
<keyword evidence="4" id="KW-0966">Cell projection</keyword>
<accession>A0A8B7VLU5</accession>
<dbReference type="KEGG" id="ccan:109694531"/>
<dbReference type="RefSeq" id="XP_020032114.1">
    <property type="nucleotide sequence ID" value="XM_020176525.1"/>
</dbReference>
<comment type="subcellular location">
    <subcellularLocation>
        <location evidence="1">Cytoplasm</location>
        <location evidence="1">Cytoskeleton</location>
        <location evidence="1">Cilium axoneme</location>
    </subcellularLocation>
</comment>
<proteinExistence type="inferred from homology"/>
<dbReference type="PANTHER" id="PTHR22455">
    <property type="entry name" value="CILIA- AND FLAGELLA-ASSOCIATED PROTEIN 91"/>
    <property type="match status" value="1"/>
</dbReference>
<dbReference type="PANTHER" id="PTHR22455:SF10">
    <property type="entry name" value="CILIA- AND FLAGELLA-ASSOCIATED PROTEIN 91"/>
    <property type="match status" value="1"/>
</dbReference>
<dbReference type="AlphaFoldDB" id="A0A8B7VLU5"/>
<evidence type="ECO:0000256" key="1">
    <source>
        <dbReference type="ARBA" id="ARBA00004430"/>
    </source>
</evidence>
<reference evidence="8" key="1">
    <citation type="submission" date="2025-08" db="UniProtKB">
        <authorList>
            <consortium name="RefSeq"/>
        </authorList>
    </citation>
    <scope>IDENTIFICATION</scope>
    <source>
        <tissue evidence="8">Leukocyte</tissue>
    </source>
</reference>
<name>A0A8B7VLU5_CASCN</name>
<evidence type="ECO:0000256" key="5">
    <source>
        <dbReference type="ARBA" id="ARBA00029468"/>
    </source>
</evidence>
<evidence type="ECO:0000256" key="6">
    <source>
        <dbReference type="ARBA" id="ARBA00029555"/>
    </source>
</evidence>
<sequence>MSHVVTIEDPKDNLQGSQYLCRERSRPGGYMFTSRTYDFLYDPLFIVSSEKDHAQANIQATLIRSRLRKVPRFQSMFSNLIHYPSYSLYWNNSDPVPPCISREWQGHKAKPREALLQLAATNASFQMPKEVYEDPEVTGRNRYKYFDRPFLPFVQQVPLNVVFAETKIAPYVFSPATSGYPPVPSKSTVGTQTDYRDADAQTDPYSPEYVVCQDTIPELLTLAALTWGRGLPAGQAEVEMIERAREKRAWEASLPPLSDTFQFEKRRKMMNAMERKEWAFREQEIEKLQEIRLEVLKELLKRREENQKELNLKRLNAKWCRLQEAKEAKVAQIQRRHVSTIRRLEGKVKNVEGKLERRDIIRDYSDYASQVYGPLSRLGRFPDNNSEDFVVKNHYLNTYEGLVELESCLPDFVTQPRIKPPKPKVITTKVGLLKKTTRMDYELAEIHKALLDKKNKVLEAKKPLRFLQRKPIPQPRLPTPTLEMSSYEEEEIEMAVICLQQLLRGRVVQNMMFEGKEKRLELIQELRTSHALQEDDKLMKKAEKQMTLALQRQRNLHEHKVSLIENHLAGLEGKALADMLDFLSKELVRLQEERRIHAFAMLAERQRRMREAEESGRRQVEQRRLREEDQIFKEVVKVHQSTVTSYLEDLILNTEENTAEEQARAEIEKVAEEINDIAYEMESRRTYLQSEEIVAELVYSFLIPEVQKDSVKEKVRAAQRKHILAAHEIIHQHTEAMVWQSVTQQLQEEGSVAKNSPTRETRTEDDRETQDMENG</sequence>
<organism evidence="8">
    <name type="scientific">Castor canadensis</name>
    <name type="common">American beaver</name>
    <dbReference type="NCBI Taxonomy" id="51338"/>
    <lineage>
        <taxon>Eukaryota</taxon>
        <taxon>Metazoa</taxon>
        <taxon>Chordata</taxon>
        <taxon>Craniata</taxon>
        <taxon>Vertebrata</taxon>
        <taxon>Euteleostomi</taxon>
        <taxon>Mammalia</taxon>
        <taxon>Eutheria</taxon>
        <taxon>Euarchontoglires</taxon>
        <taxon>Glires</taxon>
        <taxon>Rodentia</taxon>
        <taxon>Castorimorpha</taxon>
        <taxon>Castoridae</taxon>
        <taxon>Castor</taxon>
    </lineage>
</organism>
<dbReference type="Pfam" id="PF14738">
    <property type="entry name" value="CFAP91"/>
    <property type="match status" value="1"/>
</dbReference>
<evidence type="ECO:0000256" key="2">
    <source>
        <dbReference type="ARBA" id="ARBA00022490"/>
    </source>
</evidence>
<evidence type="ECO:0000313" key="8">
    <source>
        <dbReference type="RefSeq" id="XP_020032114.1"/>
    </source>
</evidence>